<dbReference type="PANTHER" id="PTHR40470:SF1">
    <property type="entry name" value="PHYTANOYL-COA DIOXYGENASE FAMILY PROTEIN (AFU_ORTHOLOGUE AFUA_2G15850)"/>
    <property type="match status" value="1"/>
</dbReference>
<protein>
    <recommendedName>
        <fullName evidence="3">Phytanoyl-CoA dioxygenase</fullName>
    </recommendedName>
</protein>
<dbReference type="PANTHER" id="PTHR40470">
    <property type="entry name" value="PHYTANOYL-COA DIOXYGENASE FAMILY PROTEIN (AFU_ORTHOLOGUE AFUA_2G15850)"/>
    <property type="match status" value="1"/>
</dbReference>
<sequence length="292" mass="32475">MISEEDIQAYKSFYESQGYVIVPSLIPASQLEPLRAAADRVTDKARAGNWTHVRTVGKQFPPWIPGEDVDVWGVQHVLHPDLGEGAFAEFYGGEDMLEVSRGLMGCKREDMQFELFNLLINPLRTSYGLSWHRDDVRASALPEEEREALAVPFHAVQWNAALYDDSCLRAVPASHRRVRTDEERKAGEEGGDMPGAVVVGLKAGETVFYNNNILHVGTYNPATKRRTLHGSYGAPPPGDMTRARNVLQHDLSYVRDPSFRDGLPENLVPMVDKLNGYYAALGGKEVGYSQDS</sequence>
<evidence type="ECO:0008006" key="3">
    <source>
        <dbReference type="Google" id="ProtNLM"/>
    </source>
</evidence>
<dbReference type="EMBL" id="MCFC01000033">
    <property type="protein sequence ID" value="ORY28122.1"/>
    <property type="molecule type" value="Genomic_DNA"/>
</dbReference>
<gene>
    <name evidence="1" type="ORF">BCR39DRAFT_594234</name>
</gene>
<dbReference type="InterPro" id="IPR008775">
    <property type="entry name" value="Phytyl_CoA_dOase-like"/>
</dbReference>
<name>A0A1Y2AZX9_9TREE</name>
<comment type="caution">
    <text evidence="1">The sequence shown here is derived from an EMBL/GenBank/DDBJ whole genome shotgun (WGS) entry which is preliminary data.</text>
</comment>
<dbReference type="SUPFAM" id="SSF51197">
    <property type="entry name" value="Clavaminate synthase-like"/>
    <property type="match status" value="1"/>
</dbReference>
<dbReference type="Proteomes" id="UP000193986">
    <property type="component" value="Unassembled WGS sequence"/>
</dbReference>
<dbReference type="AlphaFoldDB" id="A0A1Y2AZX9"/>
<accession>A0A1Y2AZX9</accession>
<keyword evidence="2" id="KW-1185">Reference proteome</keyword>
<evidence type="ECO:0000313" key="2">
    <source>
        <dbReference type="Proteomes" id="UP000193986"/>
    </source>
</evidence>
<dbReference type="Pfam" id="PF05721">
    <property type="entry name" value="PhyH"/>
    <property type="match status" value="1"/>
</dbReference>
<dbReference type="Gene3D" id="2.60.120.620">
    <property type="entry name" value="q2cbj1_9rhob like domain"/>
    <property type="match status" value="1"/>
</dbReference>
<organism evidence="1 2">
    <name type="scientific">Naematelia encephala</name>
    <dbReference type="NCBI Taxonomy" id="71784"/>
    <lineage>
        <taxon>Eukaryota</taxon>
        <taxon>Fungi</taxon>
        <taxon>Dikarya</taxon>
        <taxon>Basidiomycota</taxon>
        <taxon>Agaricomycotina</taxon>
        <taxon>Tremellomycetes</taxon>
        <taxon>Tremellales</taxon>
        <taxon>Naemateliaceae</taxon>
        <taxon>Naematelia</taxon>
    </lineage>
</organism>
<dbReference type="OrthoDB" id="2106152at2759"/>
<proteinExistence type="predicted"/>
<reference evidence="1 2" key="1">
    <citation type="submission" date="2016-07" db="EMBL/GenBank/DDBJ databases">
        <title>Pervasive Adenine N6-methylation of Active Genes in Fungi.</title>
        <authorList>
            <consortium name="DOE Joint Genome Institute"/>
            <person name="Mondo S.J."/>
            <person name="Dannebaum R.O."/>
            <person name="Kuo R.C."/>
            <person name="Labutti K."/>
            <person name="Haridas S."/>
            <person name="Kuo A."/>
            <person name="Salamov A."/>
            <person name="Ahrendt S.R."/>
            <person name="Lipzen A."/>
            <person name="Sullivan W."/>
            <person name="Andreopoulos W.B."/>
            <person name="Clum A."/>
            <person name="Lindquist E."/>
            <person name="Daum C."/>
            <person name="Ramamoorthy G.K."/>
            <person name="Gryganskyi A."/>
            <person name="Culley D."/>
            <person name="Magnuson J.K."/>
            <person name="James T.Y."/>
            <person name="O'Malley M.A."/>
            <person name="Stajich J.E."/>
            <person name="Spatafora J.W."/>
            <person name="Visel A."/>
            <person name="Grigoriev I.V."/>
        </authorList>
    </citation>
    <scope>NUCLEOTIDE SEQUENCE [LARGE SCALE GENOMIC DNA]</scope>
    <source>
        <strain evidence="1 2">68-887.2</strain>
    </source>
</reference>
<evidence type="ECO:0000313" key="1">
    <source>
        <dbReference type="EMBL" id="ORY28122.1"/>
    </source>
</evidence>
<dbReference type="InParanoid" id="A0A1Y2AZX9"/>